<dbReference type="AlphaFoldDB" id="A0A3N1VL07"/>
<comment type="pathway">
    <text evidence="6">Cofactor biosynthesis; thiamine diphosphate biosynthesis.</text>
</comment>
<dbReference type="GO" id="GO:0005506">
    <property type="term" value="F:iron ion binding"/>
    <property type="evidence" value="ECO:0007669"/>
    <property type="project" value="UniProtKB-UniRule"/>
</dbReference>
<dbReference type="HAMAP" id="MF_00304">
    <property type="entry name" value="Thi4"/>
    <property type="match status" value="1"/>
</dbReference>
<dbReference type="Pfam" id="PF01946">
    <property type="entry name" value="Thi4"/>
    <property type="match status" value="1"/>
</dbReference>
<reference evidence="7 8" key="1">
    <citation type="submission" date="2018-11" db="EMBL/GenBank/DDBJ databases">
        <title>Genomic Encyclopedia of Type Strains, Phase IV (KMG-IV): sequencing the most valuable type-strain genomes for metagenomic binning, comparative biology and taxonomic classification.</title>
        <authorList>
            <person name="Goeker M."/>
        </authorList>
    </citation>
    <scope>NUCLEOTIDE SEQUENCE [LARGE SCALE GENOMIC DNA]</scope>
    <source>
        <strain evidence="7 8">DSM 22027</strain>
    </source>
</reference>
<dbReference type="EMBL" id="RJVA01000001">
    <property type="protein sequence ID" value="ROR03486.1"/>
    <property type="molecule type" value="Genomic_DNA"/>
</dbReference>
<organism evidence="7 8">
    <name type="scientific">Desulfosoma caldarium</name>
    <dbReference type="NCBI Taxonomy" id="610254"/>
    <lineage>
        <taxon>Bacteria</taxon>
        <taxon>Pseudomonadati</taxon>
        <taxon>Thermodesulfobacteriota</taxon>
        <taxon>Syntrophobacteria</taxon>
        <taxon>Syntrophobacterales</taxon>
        <taxon>Syntrophobacteraceae</taxon>
        <taxon>Desulfosoma</taxon>
    </lineage>
</organism>
<dbReference type="EC" id="2.4.2.59" evidence="6"/>
<sequence>MPLDERIITKAIIDRYFEKIRGILNLDAAIVGAGPAGLVAGYCLASAGKKVAVFERKLSVGGGMWGGGMLFNEIVVQEEACHVLEELGVSTRLYQEGYYTADAVETASTLTSRCVKAGAPIFNALSVEDVVMRPEGIVGLVVNWTAVNMAGLHVDPLAIRARAVIDATGHDTEVVSVVQKKVPGRLKTPSGSLEGEKSMWSDEAERLTLENTRDVFPGLFVAGMAANATFGGPRMGPIFGGMLLSGKKVAELVFAYLESLPKESS</sequence>
<evidence type="ECO:0000313" key="7">
    <source>
        <dbReference type="EMBL" id="ROR03486.1"/>
    </source>
</evidence>
<evidence type="ECO:0000256" key="5">
    <source>
        <dbReference type="ARBA" id="ARBA00023027"/>
    </source>
</evidence>
<feature type="binding site" evidence="6">
    <location>
        <position position="234"/>
    </location>
    <ligand>
        <name>glycine</name>
        <dbReference type="ChEBI" id="CHEBI:57305"/>
    </ligand>
</feature>
<dbReference type="OrthoDB" id="9777740at2"/>
<comment type="subunit">
    <text evidence="6">Homooctamer; tetramer of dimers.</text>
</comment>
<gene>
    <name evidence="6" type="primary">thi4</name>
    <name evidence="7" type="ORF">EDC27_0018</name>
</gene>
<dbReference type="PANTHER" id="PTHR43422:SF3">
    <property type="entry name" value="THIAMINE THIAZOLE SYNTHASE"/>
    <property type="match status" value="1"/>
</dbReference>
<evidence type="ECO:0000256" key="6">
    <source>
        <dbReference type="HAMAP-Rule" id="MF_00304"/>
    </source>
</evidence>
<feature type="binding site" evidence="6">
    <location>
        <begin position="153"/>
        <end position="155"/>
    </location>
    <ligand>
        <name>NAD(+)</name>
        <dbReference type="ChEBI" id="CHEBI:57540"/>
        <note>ligand shared between two adjacent protomers</note>
    </ligand>
</feature>
<dbReference type="GO" id="GO:0016763">
    <property type="term" value="F:pentosyltransferase activity"/>
    <property type="evidence" value="ECO:0007669"/>
    <property type="project" value="UniProtKB-UniRule"/>
</dbReference>
<comment type="function">
    <text evidence="6">Involved in the biosynthesis of the thiazole moiety of thiamine. Catalyzes the conversion of NAD and glycine to adenosine diphosphate 5-(2-hydroxyethyl)-4-methylthiazole-2-carboxylate (ADT), an adenylated thiazole intermediate, using free sulfide as a source of sulfur.</text>
</comment>
<evidence type="ECO:0000256" key="1">
    <source>
        <dbReference type="ARBA" id="ARBA00022679"/>
    </source>
</evidence>
<dbReference type="InterPro" id="IPR036188">
    <property type="entry name" value="FAD/NAD-bd_sf"/>
</dbReference>
<name>A0A3N1VL07_9BACT</name>
<comment type="cofactor">
    <cofactor evidence="6">
        <name>Fe(2+)</name>
        <dbReference type="ChEBI" id="CHEBI:29033"/>
    </cofactor>
</comment>
<feature type="binding site" description="in other chain" evidence="6">
    <location>
        <position position="224"/>
    </location>
    <ligand>
        <name>NAD(+)</name>
        <dbReference type="ChEBI" id="CHEBI:57540"/>
        <note>ligand shared between two adjacent protomers</note>
    </ligand>
</feature>
<feature type="binding site" description="in other chain" evidence="6">
    <location>
        <begin position="55"/>
        <end position="56"/>
    </location>
    <ligand>
        <name>NAD(+)</name>
        <dbReference type="ChEBI" id="CHEBI:57540"/>
        <note>ligand shared between two adjacent protomers</note>
    </ligand>
</feature>
<keyword evidence="3 6" id="KW-0784">Thiamine biosynthesis</keyword>
<keyword evidence="2 6" id="KW-0479">Metal-binding</keyword>
<protein>
    <recommendedName>
        <fullName evidence="6">Thiamine thiazole synthase</fullName>
        <ecNumber evidence="6">2.4.2.59</ecNumber>
    </recommendedName>
</protein>
<dbReference type="NCBIfam" id="TIGR00292">
    <property type="entry name" value="sulfide-dependent adenosine diphosphate thiazole synthase"/>
    <property type="match status" value="1"/>
</dbReference>
<feature type="binding site" description="in other chain" evidence="6">
    <location>
        <position position="36"/>
    </location>
    <ligand>
        <name>NAD(+)</name>
        <dbReference type="ChEBI" id="CHEBI:57540"/>
        <note>ligand shared between two adjacent protomers</note>
    </ligand>
</feature>
<feature type="binding site" description="in other chain" evidence="6">
    <location>
        <position position="127"/>
    </location>
    <ligand>
        <name>NAD(+)</name>
        <dbReference type="ChEBI" id="CHEBI:57540"/>
        <note>ligand shared between two adjacent protomers</note>
    </ligand>
</feature>
<comment type="caution">
    <text evidence="6">Lacks conserved residue(s) required for the propagation of feature annotation.</text>
</comment>
<accession>A0A3N1VL07</accession>
<feature type="binding site" description="in other chain" evidence="6">
    <location>
        <position position="170"/>
    </location>
    <ligand>
        <name>Fe cation</name>
        <dbReference type="ChEBI" id="CHEBI:24875"/>
        <note>ligand shared between two adjacent protomers</note>
    </ligand>
</feature>
<comment type="caution">
    <text evidence="7">The sequence shown here is derived from an EMBL/GenBank/DDBJ whole genome shotgun (WGS) entry which is preliminary data.</text>
</comment>
<keyword evidence="4 6" id="KW-0408">Iron</keyword>
<dbReference type="InterPro" id="IPR022828">
    <property type="entry name" value="Thi4_prok"/>
</dbReference>
<keyword evidence="8" id="KW-1185">Reference proteome</keyword>
<evidence type="ECO:0000256" key="3">
    <source>
        <dbReference type="ARBA" id="ARBA00022977"/>
    </source>
</evidence>
<dbReference type="PRINTS" id="PR00419">
    <property type="entry name" value="ADXRDTASE"/>
</dbReference>
<feature type="binding site" description="in other chain" evidence="6">
    <location>
        <position position="63"/>
    </location>
    <ligand>
        <name>NAD(+)</name>
        <dbReference type="ChEBI" id="CHEBI:57540"/>
        <note>ligand shared between two adjacent protomers</note>
    </ligand>
</feature>
<keyword evidence="5 6" id="KW-0520">NAD</keyword>
<evidence type="ECO:0000313" key="8">
    <source>
        <dbReference type="Proteomes" id="UP000276223"/>
    </source>
</evidence>
<dbReference type="GO" id="GO:0009228">
    <property type="term" value="P:thiamine biosynthetic process"/>
    <property type="evidence" value="ECO:0007669"/>
    <property type="project" value="UniProtKB-KW"/>
</dbReference>
<keyword evidence="1 6" id="KW-0808">Transferase</keyword>
<dbReference type="UniPathway" id="UPA00060"/>
<dbReference type="PANTHER" id="PTHR43422">
    <property type="entry name" value="THIAMINE THIAZOLE SYNTHASE"/>
    <property type="match status" value="1"/>
</dbReference>
<evidence type="ECO:0000256" key="2">
    <source>
        <dbReference type="ARBA" id="ARBA00022723"/>
    </source>
</evidence>
<comment type="catalytic activity">
    <reaction evidence="6">
        <text>hydrogen sulfide + glycine + NAD(+) = ADP-5-ethyl-4-methylthiazole-2-carboxylate + nicotinamide + 3 H2O + H(+)</text>
        <dbReference type="Rhea" id="RHEA:55704"/>
        <dbReference type="ChEBI" id="CHEBI:15377"/>
        <dbReference type="ChEBI" id="CHEBI:15378"/>
        <dbReference type="ChEBI" id="CHEBI:17154"/>
        <dbReference type="ChEBI" id="CHEBI:29919"/>
        <dbReference type="ChEBI" id="CHEBI:57305"/>
        <dbReference type="ChEBI" id="CHEBI:57540"/>
        <dbReference type="ChEBI" id="CHEBI:139151"/>
        <dbReference type="EC" id="2.4.2.59"/>
    </reaction>
</comment>
<dbReference type="GO" id="GO:0009229">
    <property type="term" value="P:thiamine diphosphate biosynthetic process"/>
    <property type="evidence" value="ECO:0007669"/>
    <property type="project" value="UniProtKB-UniRule"/>
</dbReference>
<dbReference type="InterPro" id="IPR002922">
    <property type="entry name" value="Thi4_fam"/>
</dbReference>
<dbReference type="SUPFAM" id="SSF51905">
    <property type="entry name" value="FAD/NAD(P)-binding domain"/>
    <property type="match status" value="1"/>
</dbReference>
<dbReference type="GO" id="GO:0052837">
    <property type="term" value="P:thiazole biosynthetic process"/>
    <property type="evidence" value="ECO:0007669"/>
    <property type="project" value="UniProtKB-UniRule"/>
</dbReference>
<proteinExistence type="inferred from homology"/>
<dbReference type="Proteomes" id="UP000276223">
    <property type="component" value="Unassembled WGS sequence"/>
</dbReference>
<feature type="binding site" evidence="6">
    <location>
        <position position="155"/>
    </location>
    <ligand>
        <name>Fe cation</name>
        <dbReference type="ChEBI" id="CHEBI:24875"/>
        <note>ligand shared between two adjacent protomers</note>
    </ligand>
</feature>
<dbReference type="RefSeq" id="WP_123288594.1">
    <property type="nucleotide sequence ID" value="NZ_RJVA01000001.1"/>
</dbReference>
<comment type="similarity">
    <text evidence="6">Belongs to the THI4 family.</text>
</comment>
<dbReference type="Gene3D" id="3.50.50.60">
    <property type="entry name" value="FAD/NAD(P)-binding domain"/>
    <property type="match status" value="1"/>
</dbReference>
<evidence type="ECO:0000256" key="4">
    <source>
        <dbReference type="ARBA" id="ARBA00023004"/>
    </source>
</evidence>